<dbReference type="InterPro" id="IPR044855">
    <property type="entry name" value="CoA-Trfase_III_dom3_sf"/>
</dbReference>
<gene>
    <name evidence="2" type="ORF">AVDCRST_MAG88-3163</name>
</gene>
<dbReference type="Gene3D" id="3.30.1540.10">
    <property type="entry name" value="formyl-coa transferase, domain 3"/>
    <property type="match status" value="1"/>
</dbReference>
<name>A0A6J4VHC2_9BACT</name>
<sequence length="402" mass="42409">MLPRPLAGVRVLDLTRVLAGPFATMLLADAGADVVKVEPPGGDDTRRWGPPWAGGESAYFLSTNRNKRGICLDLSRPAGREILLRLADEADVLIENFKVGTMERWGLGYEETLRPRNPRLVYASITGYGRTGPDAHLPGYDVIVEALGGLMSITGEPDGGPVKVGVAIVDIVTGCLAAYGVAAALARRAETGSGGRVDLALLDSCLAALANQAGNYLIGGVVPARMGNAHPSIVPYQTFPTADGTLMVGVGNDRQFGRLCAVIDQPALAADPRFRTNPDRVRHRDALVAALTAAFQTRSAAEWSDRCGEADIPAAPVRDLAAAFSTPQVAARGLISEIAHPTAGMVRMVTSPVRFDAEAPCPYRHPPRLGEHAQDILAEAGFSAEQIATWQADGTVGPGPQR</sequence>
<dbReference type="Gene3D" id="3.40.50.10540">
    <property type="entry name" value="Crotonobetainyl-coa:carnitine coa-transferase, domain 1"/>
    <property type="match status" value="1"/>
</dbReference>
<dbReference type="PANTHER" id="PTHR48207">
    <property type="entry name" value="SUCCINATE--HYDROXYMETHYLGLUTARATE COA-TRANSFERASE"/>
    <property type="match status" value="1"/>
</dbReference>
<dbReference type="AlphaFoldDB" id="A0A6J4VHC2"/>
<evidence type="ECO:0000313" key="2">
    <source>
        <dbReference type="EMBL" id="CAA9579540.1"/>
    </source>
</evidence>
<dbReference type="InterPro" id="IPR003673">
    <property type="entry name" value="CoA-Trfase_fam_III"/>
</dbReference>
<dbReference type="InterPro" id="IPR050483">
    <property type="entry name" value="CoA-transferase_III_domain"/>
</dbReference>
<reference evidence="2" key="1">
    <citation type="submission" date="2020-02" db="EMBL/GenBank/DDBJ databases">
        <authorList>
            <person name="Meier V. D."/>
        </authorList>
    </citation>
    <scope>NUCLEOTIDE SEQUENCE</scope>
    <source>
        <strain evidence="2">AVDCRST_MAG88</strain>
    </source>
</reference>
<accession>A0A6J4VHC2</accession>
<dbReference type="SUPFAM" id="SSF89796">
    <property type="entry name" value="CoA-transferase family III (CaiB/BaiF)"/>
    <property type="match status" value="1"/>
</dbReference>
<dbReference type="PANTHER" id="PTHR48207:SF3">
    <property type="entry name" value="SUCCINATE--HYDROXYMETHYLGLUTARATE COA-TRANSFERASE"/>
    <property type="match status" value="1"/>
</dbReference>
<dbReference type="Pfam" id="PF02515">
    <property type="entry name" value="CoA_transf_3"/>
    <property type="match status" value="1"/>
</dbReference>
<protein>
    <submittedName>
        <fullName evidence="2">L-carnitine dehydratase/bile acid-inducible protein F</fullName>
    </submittedName>
</protein>
<keyword evidence="1" id="KW-0808">Transferase</keyword>
<dbReference type="EMBL" id="CADCWM010000762">
    <property type="protein sequence ID" value="CAA9579540.1"/>
    <property type="molecule type" value="Genomic_DNA"/>
</dbReference>
<dbReference type="InterPro" id="IPR023606">
    <property type="entry name" value="CoA-Trfase_III_dom_1_sf"/>
</dbReference>
<evidence type="ECO:0000256" key="1">
    <source>
        <dbReference type="ARBA" id="ARBA00022679"/>
    </source>
</evidence>
<proteinExistence type="predicted"/>
<organism evidence="2">
    <name type="scientific">uncultured Thermomicrobiales bacterium</name>
    <dbReference type="NCBI Taxonomy" id="1645740"/>
    <lineage>
        <taxon>Bacteria</taxon>
        <taxon>Pseudomonadati</taxon>
        <taxon>Thermomicrobiota</taxon>
        <taxon>Thermomicrobia</taxon>
        <taxon>Thermomicrobiales</taxon>
        <taxon>environmental samples</taxon>
    </lineage>
</organism>
<dbReference type="GO" id="GO:0008410">
    <property type="term" value="F:CoA-transferase activity"/>
    <property type="evidence" value="ECO:0007669"/>
    <property type="project" value="TreeGrafter"/>
</dbReference>